<dbReference type="InterPro" id="IPR004254">
    <property type="entry name" value="AdipoR/HlyIII-related"/>
</dbReference>
<feature type="binding site" evidence="6">
    <location>
        <position position="138"/>
    </location>
    <ligand>
        <name>Zn(2+)</name>
        <dbReference type="ChEBI" id="CHEBI:29105"/>
    </ligand>
</feature>
<keyword evidence="6" id="KW-0479">Metal-binding</keyword>
<dbReference type="PANTHER" id="PTHR20855">
    <property type="entry name" value="ADIPOR/PROGESTIN RECEPTOR-RELATED"/>
    <property type="match status" value="1"/>
</dbReference>
<dbReference type="GO" id="GO:0046872">
    <property type="term" value="F:metal ion binding"/>
    <property type="evidence" value="ECO:0007669"/>
    <property type="project" value="UniProtKB-KW"/>
</dbReference>
<keyword evidence="5 7" id="KW-0472">Membrane</keyword>
<sequence length="320" mass="36980">MPNLSFLVTYRRPRATFNRVLNERRRSVSAHRPDVEHFQLLTWDKLPEWCRDNHFVKSGYRNEFRSARACLKSIFSIHNETVNIWTHLVPAAGFLIGQILLQGLINHYYPDAAWLDRFVFACNVGAAVVTMTLSSLYHTLMCHSEPVSSLWLRIDYVGILTLILGSFFSGIYVGFYCDPIPRGVYWSMITILSVITSTLVLHPRLQGLRYRSLRTWAFILTALSGFAPILHGLYLHGWAQMWIRSGMPYYFLEGLIYGLGAFFFVTRIPESLWPGKFDIFFGSHQIFHVLVVIASLAHLYGVWNAFGWNYENQRTCPARN</sequence>
<evidence type="ECO:0000256" key="2">
    <source>
        <dbReference type="ARBA" id="ARBA00007018"/>
    </source>
</evidence>
<accession>A0A0N1NWT9</accession>
<feature type="transmembrane region" description="Helical" evidence="7">
    <location>
        <begin position="82"/>
        <end position="105"/>
    </location>
</feature>
<dbReference type="VEuPathDB" id="FungiDB:AB675_10242"/>
<comment type="caution">
    <text evidence="8">The sequence shown here is derived from an EMBL/GenBank/DDBJ whole genome shotgun (WGS) entry which is preliminary data.</text>
</comment>
<name>A0A0N1NWT9_9EURO</name>
<comment type="subcellular location">
    <subcellularLocation>
        <location evidence="1">Membrane</location>
        <topology evidence="1">Multi-pass membrane protein</topology>
    </subcellularLocation>
</comment>
<feature type="transmembrane region" description="Helical" evidence="7">
    <location>
        <begin position="213"/>
        <end position="235"/>
    </location>
</feature>
<gene>
    <name evidence="8" type="ORF">AB675_10242</name>
</gene>
<evidence type="ECO:0000313" key="9">
    <source>
        <dbReference type="Proteomes" id="UP000038010"/>
    </source>
</evidence>
<dbReference type="GeneID" id="28730880"/>
<feature type="transmembrane region" description="Helical" evidence="7">
    <location>
        <begin position="247"/>
        <end position="265"/>
    </location>
</feature>
<keyword evidence="9" id="KW-1185">Reference proteome</keyword>
<dbReference type="Proteomes" id="UP000038010">
    <property type="component" value="Unassembled WGS sequence"/>
</dbReference>
<feature type="binding site" evidence="6">
    <location>
        <position position="284"/>
    </location>
    <ligand>
        <name>Zn(2+)</name>
        <dbReference type="ChEBI" id="CHEBI:29105"/>
    </ligand>
</feature>
<dbReference type="GO" id="GO:0016020">
    <property type="term" value="C:membrane"/>
    <property type="evidence" value="ECO:0007669"/>
    <property type="project" value="UniProtKB-SubCell"/>
</dbReference>
<evidence type="ECO:0000256" key="3">
    <source>
        <dbReference type="ARBA" id="ARBA00022692"/>
    </source>
</evidence>
<proteinExistence type="inferred from homology"/>
<evidence type="ECO:0000256" key="7">
    <source>
        <dbReference type="SAM" id="Phobius"/>
    </source>
</evidence>
<keyword evidence="6" id="KW-0862">Zinc</keyword>
<dbReference type="AlphaFoldDB" id="A0A0N1NWT9"/>
<dbReference type="EMBL" id="LFJN01000024">
    <property type="protein sequence ID" value="KPI37330.1"/>
    <property type="molecule type" value="Genomic_DNA"/>
</dbReference>
<dbReference type="STRING" id="1664694.A0A0N1NWT9"/>
<feature type="transmembrane region" description="Helical" evidence="7">
    <location>
        <begin position="286"/>
        <end position="303"/>
    </location>
</feature>
<keyword evidence="8" id="KW-0675">Receptor</keyword>
<keyword evidence="4 7" id="KW-1133">Transmembrane helix</keyword>
<keyword evidence="3 7" id="KW-0812">Transmembrane</keyword>
<evidence type="ECO:0000256" key="6">
    <source>
        <dbReference type="PIRSR" id="PIRSR604254-1"/>
    </source>
</evidence>
<evidence type="ECO:0000256" key="1">
    <source>
        <dbReference type="ARBA" id="ARBA00004141"/>
    </source>
</evidence>
<dbReference type="GO" id="GO:0006882">
    <property type="term" value="P:intracellular zinc ion homeostasis"/>
    <property type="evidence" value="ECO:0007669"/>
    <property type="project" value="TreeGrafter"/>
</dbReference>
<dbReference type="RefSeq" id="XP_017997293.1">
    <property type="nucleotide sequence ID" value="XM_018139000.1"/>
</dbReference>
<evidence type="ECO:0000256" key="5">
    <source>
        <dbReference type="ARBA" id="ARBA00023136"/>
    </source>
</evidence>
<feature type="transmembrane region" description="Helical" evidence="7">
    <location>
        <begin position="184"/>
        <end position="201"/>
    </location>
</feature>
<comment type="similarity">
    <text evidence="2">Belongs to the ADIPOR family.</text>
</comment>
<organism evidence="8 9">
    <name type="scientific">Cyphellophora attinorum</name>
    <dbReference type="NCBI Taxonomy" id="1664694"/>
    <lineage>
        <taxon>Eukaryota</taxon>
        <taxon>Fungi</taxon>
        <taxon>Dikarya</taxon>
        <taxon>Ascomycota</taxon>
        <taxon>Pezizomycotina</taxon>
        <taxon>Eurotiomycetes</taxon>
        <taxon>Chaetothyriomycetidae</taxon>
        <taxon>Chaetothyriales</taxon>
        <taxon>Cyphellophoraceae</taxon>
        <taxon>Cyphellophora</taxon>
    </lineage>
</organism>
<dbReference type="Pfam" id="PF03006">
    <property type="entry name" value="HlyIII"/>
    <property type="match status" value="1"/>
</dbReference>
<feature type="transmembrane region" description="Helical" evidence="7">
    <location>
        <begin position="117"/>
        <end position="138"/>
    </location>
</feature>
<reference evidence="8 9" key="1">
    <citation type="submission" date="2015-06" db="EMBL/GenBank/DDBJ databases">
        <title>Draft genome of the ant-associated black yeast Phialophora attae CBS 131958.</title>
        <authorList>
            <person name="Moreno L.F."/>
            <person name="Stielow B.J."/>
            <person name="de Hoog S."/>
            <person name="Vicente V.A."/>
            <person name="Weiss V.A."/>
            <person name="de Vries M."/>
            <person name="Cruz L.M."/>
            <person name="Souza E.M."/>
        </authorList>
    </citation>
    <scope>NUCLEOTIDE SEQUENCE [LARGE SCALE GENOMIC DNA]</scope>
    <source>
        <strain evidence="8 9">CBS 131958</strain>
    </source>
</reference>
<dbReference type="PANTHER" id="PTHR20855:SF52">
    <property type="entry name" value="ADIPONECTIN RECEPTOR PROTEIN"/>
    <property type="match status" value="1"/>
</dbReference>
<feature type="binding site" evidence="6">
    <location>
        <position position="288"/>
    </location>
    <ligand>
        <name>Zn(2+)</name>
        <dbReference type="ChEBI" id="CHEBI:29105"/>
    </ligand>
</feature>
<evidence type="ECO:0000313" key="8">
    <source>
        <dbReference type="EMBL" id="KPI37330.1"/>
    </source>
</evidence>
<dbReference type="GO" id="GO:0038023">
    <property type="term" value="F:signaling receptor activity"/>
    <property type="evidence" value="ECO:0007669"/>
    <property type="project" value="TreeGrafter"/>
</dbReference>
<dbReference type="OrthoDB" id="529367at2759"/>
<evidence type="ECO:0000256" key="4">
    <source>
        <dbReference type="ARBA" id="ARBA00022989"/>
    </source>
</evidence>
<feature type="transmembrane region" description="Helical" evidence="7">
    <location>
        <begin position="150"/>
        <end position="172"/>
    </location>
</feature>
<protein>
    <submittedName>
        <fullName evidence="8">Adiponectin receptor protein 1</fullName>
    </submittedName>
</protein>